<evidence type="ECO:0000256" key="4">
    <source>
        <dbReference type="ARBA" id="ARBA00023033"/>
    </source>
</evidence>
<dbReference type="NCBIfam" id="TIGR03860">
    <property type="entry name" value="FMN_nitrolo"/>
    <property type="match status" value="1"/>
</dbReference>
<dbReference type="PANTHER" id="PTHR30011:SF16">
    <property type="entry name" value="C2H2 FINGER DOMAIN TRANSCRIPTION FACTOR (EUROFUNG)-RELATED"/>
    <property type="match status" value="1"/>
</dbReference>
<keyword evidence="4" id="KW-0503">Monooxygenase</keyword>
<feature type="binding site" evidence="6">
    <location>
        <position position="227"/>
    </location>
    <ligand>
        <name>FMN</name>
        <dbReference type="ChEBI" id="CHEBI:58210"/>
    </ligand>
</feature>
<name>A0A3M4W6C4_PSECI</name>
<feature type="binding site" evidence="6">
    <location>
        <position position="58"/>
    </location>
    <ligand>
        <name>FMN</name>
        <dbReference type="ChEBI" id="CHEBI:58210"/>
    </ligand>
</feature>
<dbReference type="GO" id="GO:0004497">
    <property type="term" value="F:monooxygenase activity"/>
    <property type="evidence" value="ECO:0007669"/>
    <property type="project" value="UniProtKB-KW"/>
</dbReference>
<feature type="binding site" evidence="6">
    <location>
        <position position="156"/>
    </location>
    <ligand>
        <name>FMN</name>
        <dbReference type="ChEBI" id="CHEBI:58210"/>
    </ligand>
</feature>
<comment type="similarity">
    <text evidence="5">Belongs to the NtaA/SnaA/DszA monooxygenase family.</text>
</comment>
<dbReference type="Gene3D" id="3.20.20.30">
    <property type="entry name" value="Luciferase-like domain"/>
    <property type="match status" value="1"/>
</dbReference>
<keyword evidence="2 6" id="KW-0288">FMN</keyword>
<sequence length="444" mass="49011">MTTQRQLHLAAFGALGGNHIASWRHPKADTAQVLSAAYYKDFARLAERGLFDLIFFPDILAVAQDRDKDGFKNIAKGIPFRAEPISTLALIAGVTEHIGLVGTVSTAHTQPFNVARTFAWLDHLSGGRVGWNIVTTASEAESRNFGSGLPPHDERYARAEEFVAVVRKLWDSWKDNAILGDKENARFADPARVTPINHESRFYKVEGPLNVPRSPQGHPVLFQAGASDVGRSFAAQTADAVFFAAQTREDAQRIGSDIRRLAQLHGRSAEGVRLLLGVLVIVGETEEQAREKQAELGRLLEPEVGRALLFELIGVDLSDWPLDGPFPELDPAAVPGIKSRYELLRDMAKREQMTLRQVIERVASAAGHRVVVGNPQQVADQLLDWFDAGLVDGYAVMWPHLLGGMQDFVDLVIPELQRRNAYRTAYTGNTLRSHLELPNLDLPA</sequence>
<evidence type="ECO:0000313" key="8">
    <source>
        <dbReference type="EMBL" id="RMR59615.1"/>
    </source>
</evidence>
<evidence type="ECO:0000256" key="1">
    <source>
        <dbReference type="ARBA" id="ARBA00022630"/>
    </source>
</evidence>
<feature type="domain" description="Luciferase-like" evidence="7">
    <location>
        <begin position="21"/>
        <end position="390"/>
    </location>
</feature>
<keyword evidence="1 6" id="KW-0285">Flavoprotein</keyword>
<dbReference type="InterPro" id="IPR051260">
    <property type="entry name" value="Diverse_substr_monoxygenases"/>
</dbReference>
<evidence type="ECO:0000256" key="2">
    <source>
        <dbReference type="ARBA" id="ARBA00022643"/>
    </source>
</evidence>
<dbReference type="PANTHER" id="PTHR30011">
    <property type="entry name" value="ALKANESULFONATE MONOOXYGENASE-RELATED"/>
    <property type="match status" value="1"/>
</dbReference>
<evidence type="ECO:0000259" key="7">
    <source>
        <dbReference type="Pfam" id="PF00296"/>
    </source>
</evidence>
<evidence type="ECO:0000313" key="9">
    <source>
        <dbReference type="Proteomes" id="UP000278332"/>
    </source>
</evidence>
<proteinExistence type="inferred from homology"/>
<dbReference type="AlphaFoldDB" id="A0A3M4W6C4"/>
<dbReference type="Pfam" id="PF00296">
    <property type="entry name" value="Bac_luciferase"/>
    <property type="match status" value="1"/>
</dbReference>
<comment type="caution">
    <text evidence="8">The sequence shown here is derived from an EMBL/GenBank/DDBJ whole genome shotgun (WGS) entry which is preliminary data.</text>
</comment>
<dbReference type="SUPFAM" id="SSF51679">
    <property type="entry name" value="Bacterial luciferase-like"/>
    <property type="match status" value="1"/>
</dbReference>
<dbReference type="Proteomes" id="UP000278332">
    <property type="component" value="Unassembled WGS sequence"/>
</dbReference>
<gene>
    <name evidence="8" type="ORF">ALP84_02667</name>
</gene>
<dbReference type="RefSeq" id="WP_122320770.1">
    <property type="nucleotide sequence ID" value="NZ_RBRY01000054.1"/>
</dbReference>
<organism evidence="8 9">
    <name type="scientific">Pseudomonas cichorii</name>
    <dbReference type="NCBI Taxonomy" id="36746"/>
    <lineage>
        <taxon>Bacteria</taxon>
        <taxon>Pseudomonadati</taxon>
        <taxon>Pseudomonadota</taxon>
        <taxon>Gammaproteobacteria</taxon>
        <taxon>Pseudomonadales</taxon>
        <taxon>Pseudomonadaceae</taxon>
        <taxon>Pseudomonas</taxon>
    </lineage>
</organism>
<dbReference type="InterPro" id="IPR036661">
    <property type="entry name" value="Luciferase-like_sf"/>
</dbReference>
<dbReference type="PIRSF" id="PIRSF000337">
    <property type="entry name" value="NTA_MOA"/>
    <property type="match status" value="1"/>
</dbReference>
<dbReference type="InterPro" id="IPR016215">
    <property type="entry name" value="NTA_MOA"/>
</dbReference>
<feature type="binding site" evidence="6">
    <location>
        <position position="103"/>
    </location>
    <ligand>
        <name>FMN</name>
        <dbReference type="ChEBI" id="CHEBI:58210"/>
    </ligand>
</feature>
<reference evidence="8 9" key="1">
    <citation type="submission" date="2018-08" db="EMBL/GenBank/DDBJ databases">
        <title>Recombination of ecologically and evolutionarily significant loci maintains genetic cohesion in the Pseudomonas syringae species complex.</title>
        <authorList>
            <person name="Dillon M."/>
            <person name="Thakur S."/>
            <person name="Almeida R.N.D."/>
            <person name="Weir B.S."/>
            <person name="Guttman D.S."/>
        </authorList>
    </citation>
    <scope>NUCLEOTIDE SEQUENCE [LARGE SCALE GENOMIC DNA]</scope>
    <source>
        <strain evidence="8 9">ICMP 6917</strain>
    </source>
</reference>
<dbReference type="GO" id="GO:0016705">
    <property type="term" value="F:oxidoreductase activity, acting on paired donors, with incorporation or reduction of molecular oxygen"/>
    <property type="evidence" value="ECO:0007669"/>
    <property type="project" value="InterPro"/>
</dbReference>
<feature type="binding site" evidence="6">
    <location>
        <position position="152"/>
    </location>
    <ligand>
        <name>FMN</name>
        <dbReference type="ChEBI" id="CHEBI:58210"/>
    </ligand>
</feature>
<evidence type="ECO:0000256" key="3">
    <source>
        <dbReference type="ARBA" id="ARBA00023002"/>
    </source>
</evidence>
<evidence type="ECO:0000256" key="6">
    <source>
        <dbReference type="PIRSR" id="PIRSR000337-1"/>
    </source>
</evidence>
<evidence type="ECO:0000256" key="5">
    <source>
        <dbReference type="ARBA" id="ARBA00033748"/>
    </source>
</evidence>
<dbReference type="InterPro" id="IPR011251">
    <property type="entry name" value="Luciferase-like_dom"/>
</dbReference>
<keyword evidence="3" id="KW-0560">Oxidoreductase</keyword>
<dbReference type="CDD" id="cd01095">
    <property type="entry name" value="Nitrilotriacetate_monoxgenase"/>
    <property type="match status" value="1"/>
</dbReference>
<dbReference type="EMBL" id="RBRY01000054">
    <property type="protein sequence ID" value="RMR59615.1"/>
    <property type="molecule type" value="Genomic_DNA"/>
</dbReference>
<protein>
    <recommendedName>
        <fullName evidence="7">Luciferase-like domain-containing protein</fullName>
    </recommendedName>
</protein>
<accession>A0A3M4W6C4</accession>